<organism evidence="1 2">
    <name type="scientific">Necator americanus</name>
    <name type="common">Human hookworm</name>
    <dbReference type="NCBI Taxonomy" id="51031"/>
    <lineage>
        <taxon>Eukaryota</taxon>
        <taxon>Metazoa</taxon>
        <taxon>Ecdysozoa</taxon>
        <taxon>Nematoda</taxon>
        <taxon>Chromadorea</taxon>
        <taxon>Rhabditida</taxon>
        <taxon>Rhabditina</taxon>
        <taxon>Rhabditomorpha</taxon>
        <taxon>Strongyloidea</taxon>
        <taxon>Ancylostomatidae</taxon>
        <taxon>Bunostominae</taxon>
        <taxon>Necator</taxon>
    </lineage>
</organism>
<evidence type="ECO:0000313" key="1">
    <source>
        <dbReference type="EMBL" id="KAK6756936.1"/>
    </source>
</evidence>
<dbReference type="EMBL" id="JAVFWL010000005">
    <property type="protein sequence ID" value="KAK6756936.1"/>
    <property type="molecule type" value="Genomic_DNA"/>
</dbReference>
<reference evidence="1 2" key="1">
    <citation type="submission" date="2023-08" db="EMBL/GenBank/DDBJ databases">
        <title>A Necator americanus chromosomal reference genome.</title>
        <authorList>
            <person name="Ilik V."/>
            <person name="Petrzelkova K.J."/>
            <person name="Pardy F."/>
            <person name="Fuh T."/>
            <person name="Niatou-Singa F.S."/>
            <person name="Gouil Q."/>
            <person name="Baker L."/>
            <person name="Ritchie M.E."/>
            <person name="Jex A.R."/>
            <person name="Gazzola D."/>
            <person name="Li H."/>
            <person name="Toshio Fujiwara R."/>
            <person name="Zhan B."/>
            <person name="Aroian R.V."/>
            <person name="Pafco B."/>
            <person name="Schwarz E.M."/>
        </authorList>
    </citation>
    <scope>NUCLEOTIDE SEQUENCE [LARGE SCALE GENOMIC DNA]</scope>
    <source>
        <strain evidence="1 2">Aroian</strain>
        <tissue evidence="1">Whole animal</tissue>
    </source>
</reference>
<keyword evidence="2" id="KW-1185">Reference proteome</keyword>
<protein>
    <recommendedName>
        <fullName evidence="3">Reverse transcriptase domain-containing protein</fullName>
    </recommendedName>
</protein>
<accession>A0ABR1E2R6</accession>
<name>A0ABR1E2R6_NECAM</name>
<dbReference type="Proteomes" id="UP001303046">
    <property type="component" value="Unassembled WGS sequence"/>
</dbReference>
<evidence type="ECO:0000313" key="2">
    <source>
        <dbReference type="Proteomes" id="UP001303046"/>
    </source>
</evidence>
<comment type="caution">
    <text evidence="1">The sequence shown here is derived from an EMBL/GenBank/DDBJ whole genome shotgun (WGS) entry which is preliminary data.</text>
</comment>
<sequence length="118" mass="13879">MRGSNVSKRVTTFDHNHSFEARECYHRHQGIITSGWYKLTKLLTVTLENAMQKLEWNKMGVKVDGLQLRPMRFADDIVQVMFNGSQAEQLLAEFEETYETIGVQLNLRKTMFMRNMDF</sequence>
<proteinExistence type="predicted"/>
<gene>
    <name evidence="1" type="primary">Necator_chrV.g19807</name>
    <name evidence="1" type="ORF">RB195_015015</name>
</gene>
<evidence type="ECO:0008006" key="3">
    <source>
        <dbReference type="Google" id="ProtNLM"/>
    </source>
</evidence>